<sequence>MVLILNEKTRKERLLLRLREGMTVGDGHDGHYGGDDDDVEDVDDDGDDGDDDGDDDDNDGGEDDGDDYDDDDDDDDDGSANTSRPVRDDDNYADDDDGGDDDGDDDEVMMMMMMMMNQRIRVLLVGDPISHCCPYKSDVPKNAIVVSGCVVNCKVCGCRFRGSCCANYGSSQGRAILKSCSVCEKEGEHMTYECPSREKKYYPSDG</sequence>
<feature type="compositionally biased region" description="Acidic residues" evidence="1">
    <location>
        <begin position="91"/>
        <end position="106"/>
    </location>
</feature>
<feature type="region of interest" description="Disordered" evidence="1">
    <location>
        <begin position="20"/>
        <end position="106"/>
    </location>
</feature>
<proteinExistence type="predicted"/>
<name>A0A6J5UIZ7_PRUAR</name>
<dbReference type="AlphaFoldDB" id="A0A6J5UIZ7"/>
<evidence type="ECO:0000313" key="3">
    <source>
        <dbReference type="Proteomes" id="UP000507222"/>
    </source>
</evidence>
<dbReference type="Proteomes" id="UP000507222">
    <property type="component" value="Unassembled WGS sequence"/>
</dbReference>
<accession>A0A6J5UIZ7</accession>
<organism evidence="2 3">
    <name type="scientific">Prunus armeniaca</name>
    <name type="common">Apricot</name>
    <name type="synonym">Armeniaca vulgaris</name>
    <dbReference type="NCBI Taxonomy" id="36596"/>
    <lineage>
        <taxon>Eukaryota</taxon>
        <taxon>Viridiplantae</taxon>
        <taxon>Streptophyta</taxon>
        <taxon>Embryophyta</taxon>
        <taxon>Tracheophyta</taxon>
        <taxon>Spermatophyta</taxon>
        <taxon>Magnoliopsida</taxon>
        <taxon>eudicotyledons</taxon>
        <taxon>Gunneridae</taxon>
        <taxon>Pentapetalae</taxon>
        <taxon>rosids</taxon>
        <taxon>fabids</taxon>
        <taxon>Rosales</taxon>
        <taxon>Rosaceae</taxon>
        <taxon>Amygdaloideae</taxon>
        <taxon>Amygdaleae</taxon>
        <taxon>Prunus</taxon>
    </lineage>
</organism>
<feature type="compositionally biased region" description="Basic and acidic residues" evidence="1">
    <location>
        <begin position="20"/>
        <end position="34"/>
    </location>
</feature>
<dbReference type="EMBL" id="CAEKDK010000004">
    <property type="protein sequence ID" value="CAB4276409.1"/>
    <property type="molecule type" value="Genomic_DNA"/>
</dbReference>
<feature type="compositionally biased region" description="Acidic residues" evidence="1">
    <location>
        <begin position="35"/>
        <end position="78"/>
    </location>
</feature>
<evidence type="ECO:0000313" key="2">
    <source>
        <dbReference type="EMBL" id="CAB4276409.1"/>
    </source>
</evidence>
<reference evidence="2 3" key="1">
    <citation type="submission" date="2020-05" db="EMBL/GenBank/DDBJ databases">
        <authorList>
            <person name="Campoy J."/>
            <person name="Schneeberger K."/>
            <person name="Spophaly S."/>
        </authorList>
    </citation>
    <scope>NUCLEOTIDE SEQUENCE [LARGE SCALE GENOMIC DNA]</scope>
    <source>
        <strain evidence="2">PruArmRojPasFocal</strain>
    </source>
</reference>
<evidence type="ECO:0000256" key="1">
    <source>
        <dbReference type="SAM" id="MobiDB-lite"/>
    </source>
</evidence>
<protein>
    <submittedName>
        <fullName evidence="2">Uncharacterized protein</fullName>
    </submittedName>
</protein>
<gene>
    <name evidence="2" type="ORF">CURHAP_LOCUS25510</name>
</gene>